<dbReference type="CDD" id="cd02440">
    <property type="entry name" value="AdoMet_MTases"/>
    <property type="match status" value="1"/>
</dbReference>
<dbReference type="InterPro" id="IPR002052">
    <property type="entry name" value="DNA_methylase_N6_adenine_CS"/>
</dbReference>
<evidence type="ECO:0000256" key="2">
    <source>
        <dbReference type="ARBA" id="ARBA00022679"/>
    </source>
</evidence>
<evidence type="ECO:0000313" key="3">
    <source>
        <dbReference type="EMBL" id="MDQ0159203.1"/>
    </source>
</evidence>
<evidence type="ECO:0000313" key="4">
    <source>
        <dbReference type="Proteomes" id="UP001224359"/>
    </source>
</evidence>
<dbReference type="InterPro" id="IPR029063">
    <property type="entry name" value="SAM-dependent_MTases_sf"/>
</dbReference>
<dbReference type="NCBIfam" id="TIGR00095">
    <property type="entry name" value="16S rRNA (guanine(966)-N(2))-methyltransferase RsmD"/>
    <property type="match status" value="1"/>
</dbReference>
<accession>A0ABT9VE25</accession>
<dbReference type="PROSITE" id="PS00092">
    <property type="entry name" value="N6_MTASE"/>
    <property type="match status" value="1"/>
</dbReference>
<gene>
    <name evidence="3" type="ORF">J2S77_001167</name>
</gene>
<dbReference type="EC" id="2.1.1.171" evidence="3"/>
<dbReference type="PANTHER" id="PTHR43542">
    <property type="entry name" value="METHYLTRANSFERASE"/>
    <property type="match status" value="1"/>
</dbReference>
<dbReference type="Proteomes" id="UP001224359">
    <property type="component" value="Unassembled WGS sequence"/>
</dbReference>
<dbReference type="GO" id="GO:0052913">
    <property type="term" value="F:16S rRNA (guanine(966)-N(2))-methyltransferase activity"/>
    <property type="evidence" value="ECO:0007669"/>
    <property type="project" value="UniProtKB-EC"/>
</dbReference>
<evidence type="ECO:0000256" key="1">
    <source>
        <dbReference type="ARBA" id="ARBA00022603"/>
    </source>
</evidence>
<comment type="caution">
    <text evidence="3">The sequence shown here is derived from an EMBL/GenBank/DDBJ whole genome shotgun (WGS) entry which is preliminary data.</text>
</comment>
<dbReference type="SUPFAM" id="SSF53335">
    <property type="entry name" value="S-adenosyl-L-methionine-dependent methyltransferases"/>
    <property type="match status" value="1"/>
</dbReference>
<keyword evidence="2 3" id="KW-0808">Transferase</keyword>
<proteinExistence type="predicted"/>
<reference evidence="3 4" key="1">
    <citation type="submission" date="2023-07" db="EMBL/GenBank/DDBJ databases">
        <title>Genomic Encyclopedia of Type Strains, Phase IV (KMG-IV): sequencing the most valuable type-strain genomes for metagenomic binning, comparative biology and taxonomic classification.</title>
        <authorList>
            <person name="Goeker M."/>
        </authorList>
    </citation>
    <scope>NUCLEOTIDE SEQUENCE [LARGE SCALE GENOMIC DNA]</scope>
    <source>
        <strain evidence="3 4">DSM 16460</strain>
    </source>
</reference>
<sequence length="191" mass="21400">MRVISGKYKGRNLKAVPGMSTRPTTDKVKESLFHRMGPYLDGGNVLDLFAGSGGLGIEALSRGADHVVFVDAQGAAVKTIHKNLETLKVDHGYNVFRQDAFRALKAASKQGRQFDYVFLDPPYGKVSFDKLFEALIDHKVLNVDAMIICEHDPNDKLPESQALFEKVHYDMYSNTIAVTVYRYEKQEDTNV</sequence>
<keyword evidence="4" id="KW-1185">Reference proteome</keyword>
<dbReference type="Pfam" id="PF03602">
    <property type="entry name" value="Cons_hypoth95"/>
    <property type="match status" value="1"/>
</dbReference>
<protein>
    <submittedName>
        <fullName evidence="3">16S rRNA (Guanine966-N2)-methyltransferase</fullName>
        <ecNumber evidence="3">2.1.1.171</ecNumber>
    </submittedName>
</protein>
<organism evidence="3 4">
    <name type="scientific">Alkalibacillus salilacus</name>
    <dbReference type="NCBI Taxonomy" id="284582"/>
    <lineage>
        <taxon>Bacteria</taxon>
        <taxon>Bacillati</taxon>
        <taxon>Bacillota</taxon>
        <taxon>Bacilli</taxon>
        <taxon>Bacillales</taxon>
        <taxon>Bacillaceae</taxon>
        <taxon>Alkalibacillus</taxon>
    </lineage>
</organism>
<name>A0ABT9VE25_9BACI</name>
<dbReference type="EMBL" id="JAUSTQ010000003">
    <property type="protein sequence ID" value="MDQ0159203.1"/>
    <property type="molecule type" value="Genomic_DNA"/>
</dbReference>
<dbReference type="InterPro" id="IPR004398">
    <property type="entry name" value="RNA_MeTrfase_RsmD"/>
</dbReference>
<dbReference type="Gene3D" id="3.40.50.150">
    <property type="entry name" value="Vaccinia Virus protein VP39"/>
    <property type="match status" value="1"/>
</dbReference>
<dbReference type="PIRSF" id="PIRSF004553">
    <property type="entry name" value="CHP00095"/>
    <property type="match status" value="1"/>
</dbReference>
<keyword evidence="1 3" id="KW-0489">Methyltransferase</keyword>
<dbReference type="PANTHER" id="PTHR43542:SF1">
    <property type="entry name" value="METHYLTRANSFERASE"/>
    <property type="match status" value="1"/>
</dbReference>